<evidence type="ECO:0000313" key="2">
    <source>
        <dbReference type="Proteomes" id="UP001596047"/>
    </source>
</evidence>
<dbReference type="EMBL" id="JBHSOW010000080">
    <property type="protein sequence ID" value="MFC5651694.1"/>
    <property type="molecule type" value="Genomic_DNA"/>
</dbReference>
<protein>
    <submittedName>
        <fullName evidence="1">Uncharacterized protein</fullName>
    </submittedName>
</protein>
<dbReference type="RefSeq" id="WP_379190324.1">
    <property type="nucleotide sequence ID" value="NZ_JBHSOW010000080.1"/>
</dbReference>
<sequence length="82" mass="9081">MNAVTDPRIDLLRAFEEHCFQVAHYLLGNEKDAAAASENALIELFRSHAFAGGSEEERKRLAKEAAIRSALKQAGRRQSAVQ</sequence>
<dbReference type="Proteomes" id="UP001596047">
    <property type="component" value="Unassembled WGS sequence"/>
</dbReference>
<evidence type="ECO:0000313" key="1">
    <source>
        <dbReference type="EMBL" id="MFC5651694.1"/>
    </source>
</evidence>
<name>A0ABW0W4K9_9BACL</name>
<proteinExistence type="predicted"/>
<comment type="caution">
    <text evidence="1">The sequence shown here is derived from an EMBL/GenBank/DDBJ whole genome shotgun (WGS) entry which is preliminary data.</text>
</comment>
<accession>A0ABW0W4K9</accession>
<reference evidence="2" key="1">
    <citation type="journal article" date="2019" name="Int. J. Syst. Evol. Microbiol.">
        <title>The Global Catalogue of Microorganisms (GCM) 10K type strain sequencing project: providing services to taxonomists for standard genome sequencing and annotation.</title>
        <authorList>
            <consortium name="The Broad Institute Genomics Platform"/>
            <consortium name="The Broad Institute Genome Sequencing Center for Infectious Disease"/>
            <person name="Wu L."/>
            <person name="Ma J."/>
        </authorList>
    </citation>
    <scope>NUCLEOTIDE SEQUENCE [LARGE SCALE GENOMIC DNA]</scope>
    <source>
        <strain evidence="2">CGMCC 1.3240</strain>
    </source>
</reference>
<organism evidence="1 2">
    <name type="scientific">Paenibacillus solisilvae</name>
    <dbReference type="NCBI Taxonomy" id="2486751"/>
    <lineage>
        <taxon>Bacteria</taxon>
        <taxon>Bacillati</taxon>
        <taxon>Bacillota</taxon>
        <taxon>Bacilli</taxon>
        <taxon>Bacillales</taxon>
        <taxon>Paenibacillaceae</taxon>
        <taxon>Paenibacillus</taxon>
    </lineage>
</organism>
<keyword evidence="2" id="KW-1185">Reference proteome</keyword>
<gene>
    <name evidence="1" type="ORF">ACFPYJ_21765</name>
</gene>